<proteinExistence type="predicted"/>
<evidence type="ECO:0000256" key="4">
    <source>
        <dbReference type="ARBA" id="ARBA00022737"/>
    </source>
</evidence>
<dbReference type="FunFam" id="3.80.10.10:FF:000400">
    <property type="entry name" value="Nuclear pore complex protein NUP107"/>
    <property type="match status" value="1"/>
</dbReference>
<evidence type="ECO:0000256" key="6">
    <source>
        <dbReference type="SAM" id="Phobius"/>
    </source>
</evidence>
<accession>A0ABD3DE37</accession>
<keyword evidence="2" id="KW-0433">Leucine-rich repeat</keyword>
<feature type="signal peptide" evidence="7">
    <location>
        <begin position="1"/>
        <end position="25"/>
    </location>
</feature>
<evidence type="ECO:0000256" key="2">
    <source>
        <dbReference type="ARBA" id="ARBA00022614"/>
    </source>
</evidence>
<dbReference type="Pfam" id="PF13855">
    <property type="entry name" value="LRR_8"/>
    <property type="match status" value="1"/>
</dbReference>
<keyword evidence="5 6" id="KW-0472">Membrane</keyword>
<dbReference type="InterPro" id="IPR032675">
    <property type="entry name" value="LRR_dom_sf"/>
</dbReference>
<evidence type="ECO:0000256" key="5">
    <source>
        <dbReference type="ARBA" id="ARBA00023136"/>
    </source>
</evidence>
<dbReference type="EMBL" id="JAVIJP010000017">
    <property type="protein sequence ID" value="KAL3640620.1"/>
    <property type="molecule type" value="Genomic_DNA"/>
</dbReference>
<evidence type="ECO:0000256" key="1">
    <source>
        <dbReference type="ARBA" id="ARBA00004370"/>
    </source>
</evidence>
<dbReference type="Pfam" id="PF08263">
    <property type="entry name" value="LRRNT_2"/>
    <property type="match status" value="1"/>
</dbReference>
<organism evidence="9 10">
    <name type="scientific">Castilleja foliolosa</name>
    <dbReference type="NCBI Taxonomy" id="1961234"/>
    <lineage>
        <taxon>Eukaryota</taxon>
        <taxon>Viridiplantae</taxon>
        <taxon>Streptophyta</taxon>
        <taxon>Embryophyta</taxon>
        <taxon>Tracheophyta</taxon>
        <taxon>Spermatophyta</taxon>
        <taxon>Magnoliopsida</taxon>
        <taxon>eudicotyledons</taxon>
        <taxon>Gunneridae</taxon>
        <taxon>Pentapetalae</taxon>
        <taxon>asterids</taxon>
        <taxon>lamiids</taxon>
        <taxon>Lamiales</taxon>
        <taxon>Orobanchaceae</taxon>
        <taxon>Pedicularideae</taxon>
        <taxon>Castillejinae</taxon>
        <taxon>Castilleja</taxon>
    </lineage>
</organism>
<evidence type="ECO:0000313" key="10">
    <source>
        <dbReference type="Proteomes" id="UP001632038"/>
    </source>
</evidence>
<dbReference type="PANTHER" id="PTHR48007:SF4">
    <property type="entry name" value="LEUCINE-RICH REPEAT RECEPTOR-LIKE PROTEIN KINASE PXC1"/>
    <property type="match status" value="1"/>
</dbReference>
<keyword evidence="6" id="KW-0812">Transmembrane</keyword>
<feature type="chain" id="PRO_5044795048" description="Leucine-rich repeat-containing N-terminal plant-type domain-containing protein" evidence="7">
    <location>
        <begin position="26"/>
        <end position="238"/>
    </location>
</feature>
<comment type="subcellular location">
    <subcellularLocation>
        <location evidence="1">Membrane</location>
    </subcellularLocation>
</comment>
<feature type="transmembrane region" description="Helical" evidence="6">
    <location>
        <begin position="199"/>
        <end position="217"/>
    </location>
</feature>
<evidence type="ECO:0000259" key="8">
    <source>
        <dbReference type="Pfam" id="PF08263"/>
    </source>
</evidence>
<dbReference type="SUPFAM" id="SSF52058">
    <property type="entry name" value="L domain-like"/>
    <property type="match status" value="1"/>
</dbReference>
<gene>
    <name evidence="9" type="ORF">CASFOL_015588</name>
</gene>
<reference evidence="10" key="1">
    <citation type="journal article" date="2024" name="IScience">
        <title>Strigolactones Initiate the Formation of Haustorium-like Structures in Castilleja.</title>
        <authorList>
            <person name="Buerger M."/>
            <person name="Peterson D."/>
            <person name="Chory J."/>
        </authorList>
    </citation>
    <scope>NUCLEOTIDE SEQUENCE [LARGE SCALE GENOMIC DNA]</scope>
</reference>
<comment type="caution">
    <text evidence="9">The sequence shown here is derived from an EMBL/GenBank/DDBJ whole genome shotgun (WGS) entry which is preliminary data.</text>
</comment>
<dbReference type="PANTHER" id="PTHR48007">
    <property type="entry name" value="LEUCINE-RICH REPEAT RECEPTOR-LIKE PROTEIN KINASE PXC1"/>
    <property type="match status" value="1"/>
</dbReference>
<name>A0ABD3DE37_9LAMI</name>
<dbReference type="Gene3D" id="3.80.10.10">
    <property type="entry name" value="Ribonuclease Inhibitor"/>
    <property type="match status" value="2"/>
</dbReference>
<feature type="domain" description="Leucine-rich repeat-containing N-terminal plant-type" evidence="8">
    <location>
        <begin position="28"/>
        <end position="66"/>
    </location>
</feature>
<dbReference type="PROSITE" id="PS51450">
    <property type="entry name" value="LRR"/>
    <property type="match status" value="1"/>
</dbReference>
<evidence type="ECO:0000313" key="9">
    <source>
        <dbReference type="EMBL" id="KAL3640620.1"/>
    </source>
</evidence>
<dbReference type="InterPro" id="IPR001611">
    <property type="entry name" value="Leu-rich_rpt"/>
</dbReference>
<dbReference type="InterPro" id="IPR013210">
    <property type="entry name" value="LRR_N_plant-typ"/>
</dbReference>
<keyword evidence="10" id="KW-1185">Reference proteome</keyword>
<evidence type="ECO:0000256" key="3">
    <source>
        <dbReference type="ARBA" id="ARBA00022729"/>
    </source>
</evidence>
<keyword evidence="6" id="KW-1133">Transmembrane helix</keyword>
<keyword evidence="4" id="KW-0677">Repeat</keyword>
<evidence type="ECO:0000256" key="7">
    <source>
        <dbReference type="SAM" id="SignalP"/>
    </source>
</evidence>
<dbReference type="GO" id="GO:0016020">
    <property type="term" value="C:membrane"/>
    <property type="evidence" value="ECO:0007669"/>
    <property type="project" value="UniProtKB-SubCell"/>
</dbReference>
<dbReference type="AlphaFoldDB" id="A0ABD3DE37"/>
<protein>
    <recommendedName>
        <fullName evidence="8">Leucine-rich repeat-containing N-terminal plant-type domain-containing protein</fullName>
    </recommendedName>
</protein>
<keyword evidence="3 7" id="KW-0732">Signal</keyword>
<dbReference type="Proteomes" id="UP001632038">
    <property type="component" value="Unassembled WGS sequence"/>
</dbReference>
<dbReference type="PRINTS" id="PR00019">
    <property type="entry name" value="LEURICHRPT"/>
</dbReference>
<dbReference type="InterPro" id="IPR046959">
    <property type="entry name" value="PRK1-6/SRF4-like"/>
</dbReference>
<sequence>MKMGVSVLVFLAALATTLLRYCSLALTPDGDALLEVKTSLNDTNNLLSNWNDSDESPCKWTGITCSPQDQRVVSIDLPHKQLEGTLSPNISKLDRLQRLDLSRNNLRGVIPSSLVRLWHLTHLNLSANSLSGEIPKIGALSKFGFMSYNGNSELCGLQVNNPCGNSLGFPAEDPIMSSSDFINSTMPSSDFIKGLVTEVLPMLGFFVMFLLGLLGIWKLTKMVKSYKEAKKQVHQEPG</sequence>